<dbReference type="InterPro" id="IPR029058">
    <property type="entry name" value="AB_hydrolase_fold"/>
</dbReference>
<dbReference type="ESTHER" id="9pseu-a0a7w7c9p5">
    <property type="family name" value="Tiancimycin-TnmK-Tripeptidase-HIP"/>
</dbReference>
<dbReference type="Pfam" id="PF08386">
    <property type="entry name" value="Abhydrolase_4"/>
    <property type="match status" value="1"/>
</dbReference>
<keyword evidence="2 4" id="KW-0732">Signal</keyword>
<dbReference type="Proteomes" id="UP000533598">
    <property type="component" value="Unassembled WGS sequence"/>
</dbReference>
<evidence type="ECO:0000259" key="6">
    <source>
        <dbReference type="Pfam" id="PF08386"/>
    </source>
</evidence>
<dbReference type="RefSeq" id="WP_185003031.1">
    <property type="nucleotide sequence ID" value="NZ_BAAAUI010000002.1"/>
</dbReference>
<evidence type="ECO:0000313" key="7">
    <source>
        <dbReference type="EMBL" id="MBB4677127.1"/>
    </source>
</evidence>
<dbReference type="InterPro" id="IPR013595">
    <property type="entry name" value="Pept_S33_TAP-like_C"/>
</dbReference>
<proteinExistence type="inferred from homology"/>
<feature type="domain" description="AB hydrolase-1" evidence="5">
    <location>
        <begin position="88"/>
        <end position="254"/>
    </location>
</feature>
<evidence type="ECO:0000256" key="3">
    <source>
        <dbReference type="ARBA" id="ARBA00022801"/>
    </source>
</evidence>
<protein>
    <submittedName>
        <fullName evidence="7">Pimeloyl-ACP methyl ester carboxylesterase</fullName>
    </submittedName>
</protein>
<dbReference type="PANTHER" id="PTHR43248:SF29">
    <property type="entry name" value="TRIPEPTIDYL AMINOPEPTIDASE"/>
    <property type="match status" value="1"/>
</dbReference>
<comment type="similarity">
    <text evidence="1">Belongs to the peptidase S33 family.</text>
</comment>
<evidence type="ECO:0000256" key="4">
    <source>
        <dbReference type="SAM" id="SignalP"/>
    </source>
</evidence>
<dbReference type="Pfam" id="PF00561">
    <property type="entry name" value="Abhydrolase_1"/>
    <property type="match status" value="1"/>
</dbReference>
<feature type="domain" description="Peptidase S33 tripeptidyl aminopeptidase-like C-terminal" evidence="6">
    <location>
        <begin position="384"/>
        <end position="483"/>
    </location>
</feature>
<dbReference type="EMBL" id="JACHMH010000001">
    <property type="protein sequence ID" value="MBB4677127.1"/>
    <property type="molecule type" value="Genomic_DNA"/>
</dbReference>
<organism evidence="7 8">
    <name type="scientific">Crossiella cryophila</name>
    <dbReference type="NCBI Taxonomy" id="43355"/>
    <lineage>
        <taxon>Bacteria</taxon>
        <taxon>Bacillati</taxon>
        <taxon>Actinomycetota</taxon>
        <taxon>Actinomycetes</taxon>
        <taxon>Pseudonocardiales</taxon>
        <taxon>Pseudonocardiaceae</taxon>
        <taxon>Crossiella</taxon>
    </lineage>
</organism>
<feature type="signal peptide" evidence="4">
    <location>
        <begin position="1"/>
        <end position="24"/>
    </location>
</feature>
<dbReference type="InterPro" id="IPR000073">
    <property type="entry name" value="AB_hydrolase_1"/>
</dbReference>
<keyword evidence="3" id="KW-0378">Hydrolase</keyword>
<reference evidence="7 8" key="1">
    <citation type="submission" date="2020-08" db="EMBL/GenBank/DDBJ databases">
        <title>Sequencing the genomes of 1000 actinobacteria strains.</title>
        <authorList>
            <person name="Klenk H.-P."/>
        </authorList>
    </citation>
    <scope>NUCLEOTIDE SEQUENCE [LARGE SCALE GENOMIC DNA]</scope>
    <source>
        <strain evidence="7 8">DSM 44230</strain>
    </source>
</reference>
<dbReference type="AlphaFoldDB" id="A0A7W7C9P5"/>
<dbReference type="PANTHER" id="PTHR43248">
    <property type="entry name" value="2-SUCCINYL-6-HYDROXY-2,4-CYCLOHEXADIENE-1-CARBOXYLATE SYNTHASE"/>
    <property type="match status" value="1"/>
</dbReference>
<dbReference type="Gene3D" id="3.40.50.1820">
    <property type="entry name" value="alpha/beta hydrolase"/>
    <property type="match status" value="1"/>
</dbReference>
<feature type="chain" id="PRO_5031227456" evidence="4">
    <location>
        <begin position="25"/>
        <end position="486"/>
    </location>
</feature>
<evidence type="ECO:0000313" key="8">
    <source>
        <dbReference type="Proteomes" id="UP000533598"/>
    </source>
</evidence>
<dbReference type="InterPro" id="IPR051601">
    <property type="entry name" value="Serine_prot/Carboxylest_S33"/>
</dbReference>
<dbReference type="GO" id="GO:0016787">
    <property type="term" value="F:hydrolase activity"/>
    <property type="evidence" value="ECO:0007669"/>
    <property type="project" value="UniProtKB-KW"/>
</dbReference>
<accession>A0A7W7C9P5</accession>
<evidence type="ECO:0000256" key="2">
    <source>
        <dbReference type="ARBA" id="ARBA00022729"/>
    </source>
</evidence>
<dbReference type="SUPFAM" id="SSF53474">
    <property type="entry name" value="alpha/beta-Hydrolases"/>
    <property type="match status" value="1"/>
</dbReference>
<name>A0A7W7C9P5_9PSEU</name>
<comment type="caution">
    <text evidence="7">The sequence shown here is derived from an EMBL/GenBank/DDBJ whole genome shotgun (WGS) entry which is preliminary data.</text>
</comment>
<sequence length="486" mass="53223">MKRVTALLIAAVAGAGLLTGTATAAQRVDWKACGDKDLDAAGAQCAEVAVPLDYRQPRGRAITVAISRLKATDPGQRRGIMLSNPGGPGGPGLGLMLEVRARMSPDVQARYDLIGMDPRGIGRSTPVNCDWPVGNMLRSAGLDRAAFERNARLEAELARRCADTQGETIRHITTRNTARDMDLIRAALGEPKISYLGYSYGTYLGSVYTQLFPHRSDRIVLDSAVDSKRYPGEMIQDMGPANEQALDDWANWAAGQHAEYRLGRTGKQVRALVEDLIRQAARQPIRIGDFRVDEHVLPMVLFDGLADVRENAEFAGSIRQLADAAAGKTVRPNQALERVLGMHYLKYPQAQQSGMAALMCGDASSRRNPERYWRDIQRSRTRQPVFGPMANNLNACAFWAPPVEPPVIVRNPVPALIVQATGDTRTVYDSGVDLHRAMSGSRLVTLQDVRTHSVFGFYPNTCVENAVNTYLRDGLLPGRDLTCRGD</sequence>
<keyword evidence="8" id="KW-1185">Reference proteome</keyword>
<evidence type="ECO:0000259" key="5">
    <source>
        <dbReference type="Pfam" id="PF00561"/>
    </source>
</evidence>
<gene>
    <name evidence="7" type="ORF">HNR67_003245</name>
</gene>
<evidence type="ECO:0000256" key="1">
    <source>
        <dbReference type="ARBA" id="ARBA00010088"/>
    </source>
</evidence>